<dbReference type="PANTHER" id="PTHR47396:SF1">
    <property type="entry name" value="ATP-DEPENDENT HELICASE IRC3-RELATED"/>
    <property type="match status" value="1"/>
</dbReference>
<dbReference type="InterPro" id="IPR050742">
    <property type="entry name" value="Helicase_Restrict-Modif_Enz"/>
</dbReference>
<dbReference type="Pfam" id="PF00271">
    <property type="entry name" value="Helicase_C"/>
    <property type="match status" value="1"/>
</dbReference>
<proteinExistence type="predicted"/>
<keyword evidence="2" id="KW-0347">Helicase</keyword>
<dbReference type="GO" id="GO:0004386">
    <property type="term" value="F:helicase activity"/>
    <property type="evidence" value="ECO:0007669"/>
    <property type="project" value="UniProtKB-KW"/>
</dbReference>
<dbReference type="SMART" id="SM00487">
    <property type="entry name" value="DEXDc"/>
    <property type="match status" value="1"/>
</dbReference>
<feature type="domain" description="Helicase ATP-binding" evidence="1">
    <location>
        <begin position="108"/>
        <end position="301"/>
    </location>
</feature>
<dbReference type="PANTHER" id="PTHR47396">
    <property type="entry name" value="TYPE I RESTRICTION ENZYME ECOKI R PROTEIN"/>
    <property type="match status" value="1"/>
</dbReference>
<dbReference type="EMBL" id="BK035393">
    <property type="protein sequence ID" value="DAG97906.1"/>
    <property type="molecule type" value="Genomic_DNA"/>
</dbReference>
<accession>A0A8S5VTH3</accession>
<dbReference type="Gene3D" id="3.40.50.300">
    <property type="entry name" value="P-loop containing nucleotide triphosphate hydrolases"/>
    <property type="match status" value="2"/>
</dbReference>
<dbReference type="InterPro" id="IPR006935">
    <property type="entry name" value="Helicase/UvrB_N"/>
</dbReference>
<name>A0A8S5VTH3_9CAUD</name>
<protein>
    <submittedName>
        <fullName evidence="2">DNA helicase</fullName>
    </submittedName>
</protein>
<dbReference type="InterPro" id="IPR049430">
    <property type="entry name" value="UvsW_N_sf"/>
</dbReference>
<dbReference type="GO" id="GO:0003677">
    <property type="term" value="F:DNA binding"/>
    <property type="evidence" value="ECO:0007669"/>
    <property type="project" value="InterPro"/>
</dbReference>
<evidence type="ECO:0000313" key="2">
    <source>
        <dbReference type="EMBL" id="DAG97906.1"/>
    </source>
</evidence>
<sequence length="535" mass="62178">MKAILSEDKMFIDLHYENEGEMLQTNDYFHRKVKNYHFMKKKFKGWNGIVAYIYKGKRIRSTMWSKLIEMCEKYQFPLEFENFDGFIREEITYEFVEKFCKKLLSCHPKIRPYDYQIDTVYKAIRSRFSCVEVATSGGKTLIMYMYMMLLRYLKISKNILIIEPDPGLVIQSYDEWRDYACGKYNLKVAMIHGGSKDKLSANDFPHAIGNFASLINLPDEFFEKFDTVICDEAHRSVATTIKQIIAKCGAVENLLGCSGSFYKGKGDADEFTVEENFGPVVRVIKKTDLINRGAATNITIRMINVKFCSRSELIALSSEKDYIEDGEKSLRYEQQFIRNHKRLLEWKCQFICSLKGNTLVYFNDKKGGYGRKIYERLQEISFQRGLSKKVFYIDGDISSNEREVIKDYMRNDTEGQSILVANYSVFSTGQSIKNLVNVVTGEAIKSDILLNQSSGRLLRLSDGKEMSYFYDITEDTTVVRSNPMTGQKETKKCFMQNWSKSRLEYYRSEDLIVESYNVDITKEGAMEIKESETIF</sequence>
<dbReference type="Pfam" id="PF04851">
    <property type="entry name" value="ResIII"/>
    <property type="match status" value="1"/>
</dbReference>
<dbReference type="GO" id="GO:0005524">
    <property type="term" value="F:ATP binding"/>
    <property type="evidence" value="ECO:0007669"/>
    <property type="project" value="InterPro"/>
</dbReference>
<keyword evidence="2" id="KW-0547">Nucleotide-binding</keyword>
<dbReference type="InterPro" id="IPR027417">
    <property type="entry name" value="P-loop_NTPase"/>
</dbReference>
<keyword evidence="2" id="KW-0067">ATP-binding</keyword>
<evidence type="ECO:0000259" key="1">
    <source>
        <dbReference type="SMART" id="SM00487"/>
    </source>
</evidence>
<dbReference type="GO" id="GO:0016787">
    <property type="term" value="F:hydrolase activity"/>
    <property type="evidence" value="ECO:0007669"/>
    <property type="project" value="InterPro"/>
</dbReference>
<dbReference type="Gene3D" id="3.30.780.20">
    <property type="match status" value="1"/>
</dbReference>
<organism evidence="2">
    <name type="scientific">Ackermannviridae sp</name>
    <dbReference type="NCBI Taxonomy" id="2831612"/>
    <lineage>
        <taxon>Viruses</taxon>
        <taxon>Duplodnaviria</taxon>
        <taxon>Heunggongvirae</taxon>
        <taxon>Uroviricota</taxon>
        <taxon>Caudoviricetes</taxon>
        <taxon>Pantevenvirales</taxon>
        <taxon>Ackermannviridae</taxon>
    </lineage>
</organism>
<reference evidence="2" key="1">
    <citation type="journal article" date="2021" name="Proc. Natl. Acad. Sci. U.S.A.">
        <title>A Catalog of Tens of Thousands of Viruses from Human Metagenomes Reveals Hidden Associations with Chronic Diseases.</title>
        <authorList>
            <person name="Tisza M.J."/>
            <person name="Buck C.B."/>
        </authorList>
    </citation>
    <scope>NUCLEOTIDE SEQUENCE</scope>
    <source>
        <strain evidence="2">CtASH1</strain>
    </source>
</reference>
<dbReference type="InterPro" id="IPR014001">
    <property type="entry name" value="Helicase_ATP-bd"/>
</dbReference>
<dbReference type="InterPro" id="IPR001650">
    <property type="entry name" value="Helicase_C-like"/>
</dbReference>
<dbReference type="SUPFAM" id="SSF52540">
    <property type="entry name" value="P-loop containing nucleoside triphosphate hydrolases"/>
    <property type="match status" value="2"/>
</dbReference>
<keyword evidence="2" id="KW-0378">Hydrolase</keyword>